<evidence type="ECO:0000313" key="1">
    <source>
        <dbReference type="EMBL" id="MCZ4516936.1"/>
    </source>
</evidence>
<accession>A0ABT4M7K8</accession>
<name>A0ABT4M7K8_9NOCA</name>
<proteinExistence type="predicted"/>
<dbReference type="RefSeq" id="WP_269601577.1">
    <property type="nucleotide sequence ID" value="NZ_JAPWIJ010000001.1"/>
</dbReference>
<sequence length="52" mass="5484">MRIRTLDGPPLPAEIAEQAARTIALCHGLGQQYVTGDDLTGKTTAKPLLSPP</sequence>
<protein>
    <submittedName>
        <fullName evidence="1">Uncharacterized protein</fullName>
    </submittedName>
</protein>
<organism evidence="1 2">
    <name type="scientific">Rhodococcus ruber</name>
    <dbReference type="NCBI Taxonomy" id="1830"/>
    <lineage>
        <taxon>Bacteria</taxon>
        <taxon>Bacillati</taxon>
        <taxon>Actinomycetota</taxon>
        <taxon>Actinomycetes</taxon>
        <taxon>Mycobacteriales</taxon>
        <taxon>Nocardiaceae</taxon>
        <taxon>Rhodococcus</taxon>
    </lineage>
</organism>
<keyword evidence="2" id="KW-1185">Reference proteome</keyword>
<evidence type="ECO:0000313" key="2">
    <source>
        <dbReference type="Proteomes" id="UP001081071"/>
    </source>
</evidence>
<dbReference type="EMBL" id="JAPWIJ010000001">
    <property type="protein sequence ID" value="MCZ4516936.1"/>
    <property type="molecule type" value="Genomic_DNA"/>
</dbReference>
<gene>
    <name evidence="1" type="ORF">O4220_00300</name>
</gene>
<reference evidence="1" key="1">
    <citation type="submission" date="2022-12" db="EMBL/GenBank/DDBJ databases">
        <authorList>
            <person name="Krivoruchko A.V."/>
            <person name="Elkin A."/>
        </authorList>
    </citation>
    <scope>NUCLEOTIDE SEQUENCE</scope>
    <source>
        <strain evidence="1">IEGM 1391</strain>
    </source>
</reference>
<comment type="caution">
    <text evidence="1">The sequence shown here is derived from an EMBL/GenBank/DDBJ whole genome shotgun (WGS) entry which is preliminary data.</text>
</comment>
<dbReference type="Proteomes" id="UP001081071">
    <property type="component" value="Unassembled WGS sequence"/>
</dbReference>